<reference evidence="4 5" key="1">
    <citation type="journal article" date="2019" name="Int. J. Syst. Evol. Microbiol.">
        <title>The Global Catalogue of Microorganisms (GCM) 10K type strain sequencing project: providing services to taxonomists for standard genome sequencing and annotation.</title>
        <authorList>
            <consortium name="The Broad Institute Genomics Platform"/>
            <consortium name="The Broad Institute Genome Sequencing Center for Infectious Disease"/>
            <person name="Wu L."/>
            <person name="Ma J."/>
        </authorList>
    </citation>
    <scope>NUCLEOTIDE SEQUENCE [LARGE SCALE GENOMIC DNA]</scope>
    <source>
        <strain evidence="4 5">JCM 16328</strain>
    </source>
</reference>
<name>A0AAV3TBR5_9EURY</name>
<proteinExistence type="predicted"/>
<evidence type="ECO:0000259" key="3">
    <source>
        <dbReference type="PROSITE" id="PS51371"/>
    </source>
</evidence>
<protein>
    <submittedName>
        <fullName evidence="4">CBS domain-containing protein</fullName>
    </submittedName>
</protein>
<dbReference type="InterPro" id="IPR000644">
    <property type="entry name" value="CBS_dom"/>
</dbReference>
<organism evidence="4 5">
    <name type="scientific">Natronoarchaeum mannanilyticum</name>
    <dbReference type="NCBI Taxonomy" id="926360"/>
    <lineage>
        <taxon>Archaea</taxon>
        <taxon>Methanobacteriati</taxon>
        <taxon>Methanobacteriota</taxon>
        <taxon>Stenosarchaea group</taxon>
        <taxon>Halobacteria</taxon>
        <taxon>Halobacteriales</taxon>
        <taxon>Natronoarchaeaceae</taxon>
    </lineage>
</organism>
<comment type="caution">
    <text evidence="4">The sequence shown here is derived from an EMBL/GenBank/DDBJ whole genome shotgun (WGS) entry which is preliminary data.</text>
</comment>
<accession>A0AAV3TBR5</accession>
<evidence type="ECO:0000256" key="2">
    <source>
        <dbReference type="PROSITE-ProRule" id="PRU00703"/>
    </source>
</evidence>
<sequence>MTEDVVTTTGDTPLHEVAATMAGEEVGSVVVVDDDESPVGIISDRTIALSIDDEGTLADRHVSDVMTGDIVTVTAGTSVFEVTQRLADAGVRRLPVIDGDGALEGIVSIDDVVVLLSQELENVSDVLSTQSHRL</sequence>
<dbReference type="RefSeq" id="WP_343773744.1">
    <property type="nucleotide sequence ID" value="NZ_BAAADV010000003.1"/>
</dbReference>
<feature type="domain" description="CBS" evidence="3">
    <location>
        <begin position="1"/>
        <end position="57"/>
    </location>
</feature>
<dbReference type="PANTHER" id="PTHR43080:SF2">
    <property type="entry name" value="CBS DOMAIN-CONTAINING PROTEIN"/>
    <property type="match status" value="1"/>
</dbReference>
<dbReference type="SUPFAM" id="SSF54631">
    <property type="entry name" value="CBS-domain pair"/>
    <property type="match status" value="1"/>
</dbReference>
<keyword evidence="5" id="KW-1185">Reference proteome</keyword>
<dbReference type="AlphaFoldDB" id="A0AAV3TBR5"/>
<dbReference type="PANTHER" id="PTHR43080">
    <property type="entry name" value="CBS DOMAIN-CONTAINING PROTEIN CBSX3, MITOCHONDRIAL"/>
    <property type="match status" value="1"/>
</dbReference>
<evidence type="ECO:0000256" key="1">
    <source>
        <dbReference type="ARBA" id="ARBA00023122"/>
    </source>
</evidence>
<feature type="domain" description="CBS" evidence="3">
    <location>
        <begin position="66"/>
        <end position="122"/>
    </location>
</feature>
<dbReference type="Gene3D" id="3.10.580.10">
    <property type="entry name" value="CBS-domain"/>
    <property type="match status" value="1"/>
</dbReference>
<dbReference type="InterPro" id="IPR046342">
    <property type="entry name" value="CBS_dom_sf"/>
</dbReference>
<dbReference type="Proteomes" id="UP001500420">
    <property type="component" value="Unassembled WGS sequence"/>
</dbReference>
<dbReference type="Pfam" id="PF00571">
    <property type="entry name" value="CBS"/>
    <property type="match status" value="2"/>
</dbReference>
<dbReference type="EMBL" id="BAAADV010000003">
    <property type="protein sequence ID" value="GAA0672395.1"/>
    <property type="molecule type" value="Genomic_DNA"/>
</dbReference>
<evidence type="ECO:0000313" key="4">
    <source>
        <dbReference type="EMBL" id="GAA0672395.1"/>
    </source>
</evidence>
<dbReference type="InterPro" id="IPR051257">
    <property type="entry name" value="Diverse_CBS-Domain"/>
</dbReference>
<gene>
    <name evidence="4" type="ORF">GCM10009020_18850</name>
</gene>
<dbReference type="PROSITE" id="PS51371">
    <property type="entry name" value="CBS"/>
    <property type="match status" value="2"/>
</dbReference>
<keyword evidence="1 2" id="KW-0129">CBS domain</keyword>
<dbReference type="SMART" id="SM00116">
    <property type="entry name" value="CBS"/>
    <property type="match status" value="2"/>
</dbReference>
<evidence type="ECO:0000313" key="5">
    <source>
        <dbReference type="Proteomes" id="UP001500420"/>
    </source>
</evidence>